<feature type="compositionally biased region" description="Basic residues" evidence="1">
    <location>
        <begin position="150"/>
        <end position="159"/>
    </location>
</feature>
<sequence>MGIEETDEGRLSHALQSWMSDYVIKCIEPMNKPALQPIFSGKLGKDREKISLDRTKRVPSVIKRSKSERKGTYMKKDLNLNDVKTILFKLRRSVSEMKGKRPCKDQKHKNETGRLKRTPSDDSISTHYSSLFELSSLEEKSDVVTFQSLKSKKRGRHKKETKERQSPEPVPSKWVELANKRSLGRI</sequence>
<gene>
    <name evidence="2" type="ORF">MGAL_10B057510</name>
</gene>
<dbReference type="EMBL" id="UYJE01004634">
    <property type="protein sequence ID" value="VDI29847.1"/>
    <property type="molecule type" value="Genomic_DNA"/>
</dbReference>
<dbReference type="Proteomes" id="UP000596742">
    <property type="component" value="Unassembled WGS sequence"/>
</dbReference>
<evidence type="ECO:0000313" key="2">
    <source>
        <dbReference type="EMBL" id="VDI29847.1"/>
    </source>
</evidence>
<proteinExistence type="predicted"/>
<dbReference type="OrthoDB" id="6130045at2759"/>
<feature type="compositionally biased region" description="Basic and acidic residues" evidence="1">
    <location>
        <begin position="97"/>
        <end position="120"/>
    </location>
</feature>
<feature type="region of interest" description="Disordered" evidence="1">
    <location>
        <begin position="145"/>
        <end position="186"/>
    </location>
</feature>
<name>A0A8B6E6M0_MYTGA</name>
<feature type="region of interest" description="Disordered" evidence="1">
    <location>
        <begin position="97"/>
        <end position="123"/>
    </location>
</feature>
<reference evidence="2" key="1">
    <citation type="submission" date="2018-11" db="EMBL/GenBank/DDBJ databases">
        <authorList>
            <person name="Alioto T."/>
            <person name="Alioto T."/>
        </authorList>
    </citation>
    <scope>NUCLEOTIDE SEQUENCE</scope>
</reference>
<organism evidence="2 3">
    <name type="scientific">Mytilus galloprovincialis</name>
    <name type="common">Mediterranean mussel</name>
    <dbReference type="NCBI Taxonomy" id="29158"/>
    <lineage>
        <taxon>Eukaryota</taxon>
        <taxon>Metazoa</taxon>
        <taxon>Spiralia</taxon>
        <taxon>Lophotrochozoa</taxon>
        <taxon>Mollusca</taxon>
        <taxon>Bivalvia</taxon>
        <taxon>Autobranchia</taxon>
        <taxon>Pteriomorphia</taxon>
        <taxon>Mytilida</taxon>
        <taxon>Mytiloidea</taxon>
        <taxon>Mytilidae</taxon>
        <taxon>Mytilinae</taxon>
        <taxon>Mytilus</taxon>
    </lineage>
</organism>
<keyword evidence="3" id="KW-1185">Reference proteome</keyword>
<accession>A0A8B6E6M0</accession>
<comment type="caution">
    <text evidence="2">The sequence shown here is derived from an EMBL/GenBank/DDBJ whole genome shotgun (WGS) entry which is preliminary data.</text>
</comment>
<protein>
    <submittedName>
        <fullName evidence="2">Uncharacterized protein</fullName>
    </submittedName>
</protein>
<dbReference type="AlphaFoldDB" id="A0A8B6E6M0"/>
<evidence type="ECO:0000313" key="3">
    <source>
        <dbReference type="Proteomes" id="UP000596742"/>
    </source>
</evidence>
<evidence type="ECO:0000256" key="1">
    <source>
        <dbReference type="SAM" id="MobiDB-lite"/>
    </source>
</evidence>